<reference evidence="1 2" key="1">
    <citation type="journal article" date="2011" name="J. Bacteriol.">
        <title>Complete genome sequence of Burkholderia rhizoxinica, an endosymbiont of Rhizopus microsporus.</title>
        <authorList>
            <person name="Lackner G."/>
            <person name="Moebius N."/>
            <person name="Partida-Martinez L."/>
            <person name="Hertweck C."/>
        </authorList>
    </citation>
    <scope>NUCLEOTIDE SEQUENCE [LARGE SCALE GENOMIC DNA]</scope>
    <source>
        <strain evidence="2">DSM 19002 / CIP 109453 / HKI 454</strain>
    </source>
</reference>
<accession>E5AMN4</accession>
<evidence type="ECO:0000313" key="1">
    <source>
        <dbReference type="EMBL" id="CBW76266.1"/>
    </source>
</evidence>
<organism evidence="1 2">
    <name type="scientific">Mycetohabitans rhizoxinica (strain DSM 19002 / CIP 109453 / HKI 454)</name>
    <name type="common">Paraburkholderia rhizoxinica</name>
    <dbReference type="NCBI Taxonomy" id="882378"/>
    <lineage>
        <taxon>Bacteria</taxon>
        <taxon>Pseudomonadati</taxon>
        <taxon>Pseudomonadota</taxon>
        <taxon>Betaproteobacteria</taxon>
        <taxon>Burkholderiales</taxon>
        <taxon>Burkholderiaceae</taxon>
        <taxon>Mycetohabitans</taxon>
    </lineage>
</organism>
<dbReference type="KEGG" id="brh:RBRH_03072"/>
<dbReference type="Proteomes" id="UP000007437">
    <property type="component" value="Chromosome"/>
</dbReference>
<dbReference type="AlphaFoldDB" id="E5AMN4"/>
<dbReference type="STRING" id="882378.RBRH_03072"/>
<name>E5AMN4_MYCRK</name>
<gene>
    <name evidence="1" type="ordered locus">RBRH_03072</name>
</gene>
<dbReference type="EMBL" id="FR687359">
    <property type="protein sequence ID" value="CBW76266.1"/>
    <property type="molecule type" value="Genomic_DNA"/>
</dbReference>
<sequence>MRLHVASVAGHCGLLLVWQWWFWTLVFSHDTLLWVDCRATPARAHVGEATNRPAARTLRPAHGGAVRRNAAAYYVMRAACRVDEVRGTIRLPSAR</sequence>
<dbReference type="HOGENOM" id="CLU_2367495_0_0_4"/>
<proteinExistence type="predicted"/>
<protein>
    <submittedName>
        <fullName evidence="1">Uncharacterized protein</fullName>
    </submittedName>
</protein>
<evidence type="ECO:0000313" key="2">
    <source>
        <dbReference type="Proteomes" id="UP000007437"/>
    </source>
</evidence>